<dbReference type="EMBL" id="MUNK01000002">
    <property type="protein sequence ID" value="OTA39668.1"/>
    <property type="molecule type" value="Genomic_DNA"/>
</dbReference>
<feature type="region of interest" description="Disordered" evidence="1">
    <location>
        <begin position="12"/>
        <end position="46"/>
    </location>
</feature>
<feature type="region of interest" description="Disordered" evidence="1">
    <location>
        <begin position="85"/>
        <end position="124"/>
    </location>
</feature>
<dbReference type="InParanoid" id="A0A1Z5TUL2"/>
<feature type="compositionally biased region" description="Polar residues" evidence="1">
    <location>
        <begin position="13"/>
        <end position="43"/>
    </location>
</feature>
<organism evidence="2 3">
    <name type="scientific">Hortaea werneckii EXF-2000</name>
    <dbReference type="NCBI Taxonomy" id="1157616"/>
    <lineage>
        <taxon>Eukaryota</taxon>
        <taxon>Fungi</taxon>
        <taxon>Dikarya</taxon>
        <taxon>Ascomycota</taxon>
        <taxon>Pezizomycotina</taxon>
        <taxon>Dothideomycetes</taxon>
        <taxon>Dothideomycetidae</taxon>
        <taxon>Mycosphaerellales</taxon>
        <taxon>Teratosphaeriaceae</taxon>
        <taxon>Hortaea</taxon>
    </lineage>
</organism>
<dbReference type="VEuPathDB" id="FungiDB:BTJ68_00435"/>
<evidence type="ECO:0000313" key="2">
    <source>
        <dbReference type="EMBL" id="OTA39668.1"/>
    </source>
</evidence>
<name>A0A1Z5TUL2_HORWE</name>
<dbReference type="Proteomes" id="UP000194280">
    <property type="component" value="Unassembled WGS sequence"/>
</dbReference>
<proteinExistence type="predicted"/>
<keyword evidence="3" id="KW-1185">Reference proteome</keyword>
<sequence length="316" mass="34878">MFGFPGVDLPYRSRSNFSRAQQPSTSTVGFSDPGTSPSTTDNNWPPMMDQNFWTRGLLGRTPLMGPPMGGPSPMGFGGGYQYPDEPKTRKAKPKSNATLYNEYGKPFSRDSARKKIPRPSSRADVPFEQAASDLHEALKVAVRHFKNFHDVFETQIARSGMSMWAPPDVIDDLWTMKLEWDGRNMAAAEGRQADPLPPVSGAVTYLGMAERVMSALVELKNCSRPLAETVEAAQSRLGPQVFNTTMKKLRVAIEGLDELMEAVVKDRTLMGALVKEMVAAITLLDDIEDLWQTRMSIGTKGKGRAKTGAEEFSWVP</sequence>
<reference evidence="2 3" key="1">
    <citation type="submission" date="2017-01" db="EMBL/GenBank/DDBJ databases">
        <title>The recent genome duplication of the halophilic yeast Hortaea werneckii: insights from long-read sequencing.</title>
        <authorList>
            <person name="Sinha S."/>
            <person name="Flibotte S."/>
            <person name="Neira M."/>
            <person name="Lenassi M."/>
            <person name="Gostincar C."/>
            <person name="Stajich J.E."/>
            <person name="Nislow C.E."/>
        </authorList>
    </citation>
    <scope>NUCLEOTIDE SEQUENCE [LARGE SCALE GENOMIC DNA]</scope>
    <source>
        <strain evidence="2 3">EXF-2000</strain>
    </source>
</reference>
<comment type="caution">
    <text evidence="2">The sequence shown here is derived from an EMBL/GenBank/DDBJ whole genome shotgun (WGS) entry which is preliminary data.</text>
</comment>
<accession>A0A1Z5TUL2</accession>
<evidence type="ECO:0000313" key="3">
    <source>
        <dbReference type="Proteomes" id="UP000194280"/>
    </source>
</evidence>
<dbReference type="AlphaFoldDB" id="A0A1Z5TUL2"/>
<protein>
    <submittedName>
        <fullName evidence="2">Uncharacterized protein</fullName>
    </submittedName>
</protein>
<dbReference type="OrthoDB" id="3865732at2759"/>
<evidence type="ECO:0000256" key="1">
    <source>
        <dbReference type="SAM" id="MobiDB-lite"/>
    </source>
</evidence>
<gene>
    <name evidence="2" type="ORF">BTJ68_00435</name>
</gene>